<name>A0A0R3KRW4_9BRAD</name>
<dbReference type="PANTHER" id="PTHR43130">
    <property type="entry name" value="ARAC-FAMILY TRANSCRIPTIONAL REGULATOR"/>
    <property type="match status" value="1"/>
</dbReference>
<dbReference type="PROSITE" id="PS00041">
    <property type="entry name" value="HTH_ARAC_FAMILY_1"/>
    <property type="match status" value="1"/>
</dbReference>
<evidence type="ECO:0000256" key="2">
    <source>
        <dbReference type="ARBA" id="ARBA00023125"/>
    </source>
</evidence>
<organism evidence="5 6">
    <name type="scientific">Bradyrhizobium valentinum</name>
    <dbReference type="NCBI Taxonomy" id="1518501"/>
    <lineage>
        <taxon>Bacteria</taxon>
        <taxon>Pseudomonadati</taxon>
        <taxon>Pseudomonadota</taxon>
        <taxon>Alphaproteobacteria</taxon>
        <taxon>Hyphomicrobiales</taxon>
        <taxon>Nitrobacteraceae</taxon>
        <taxon>Bradyrhizobium</taxon>
    </lineage>
</organism>
<evidence type="ECO:0000259" key="4">
    <source>
        <dbReference type="PROSITE" id="PS01124"/>
    </source>
</evidence>
<dbReference type="Pfam" id="PF12833">
    <property type="entry name" value="HTH_18"/>
    <property type="match status" value="1"/>
</dbReference>
<keyword evidence="6" id="KW-1185">Reference proteome</keyword>
<dbReference type="SMART" id="SM00342">
    <property type="entry name" value="HTH_ARAC"/>
    <property type="match status" value="1"/>
</dbReference>
<dbReference type="InterPro" id="IPR009057">
    <property type="entry name" value="Homeodomain-like_sf"/>
</dbReference>
<feature type="domain" description="HTH araC/xylS-type" evidence="4">
    <location>
        <begin position="211"/>
        <end position="309"/>
    </location>
</feature>
<dbReference type="Gene3D" id="1.10.10.60">
    <property type="entry name" value="Homeodomain-like"/>
    <property type="match status" value="1"/>
</dbReference>
<dbReference type="OrthoDB" id="186587at2"/>
<dbReference type="PANTHER" id="PTHR43130:SF11">
    <property type="entry name" value="TRANSCRIPTIONAL REGULATORY PROTEIN"/>
    <property type="match status" value="1"/>
</dbReference>
<dbReference type="Gene3D" id="3.40.50.880">
    <property type="match status" value="1"/>
</dbReference>
<gene>
    <name evidence="5" type="ORF">CP49_13190</name>
</gene>
<dbReference type="InterPro" id="IPR029062">
    <property type="entry name" value="Class_I_gatase-like"/>
</dbReference>
<dbReference type="InterPro" id="IPR018062">
    <property type="entry name" value="HTH_AraC-typ_CS"/>
</dbReference>
<dbReference type="SUPFAM" id="SSF46689">
    <property type="entry name" value="Homeodomain-like"/>
    <property type="match status" value="2"/>
</dbReference>
<evidence type="ECO:0000313" key="6">
    <source>
        <dbReference type="Proteomes" id="UP000051913"/>
    </source>
</evidence>
<sequence>MTKIAIVEIEGCMASSAAITHDVIATANRISAAKRAPPPFKVTTVRFGSRRSDANLRGIELLIVPGLGTASADELDRKLKSPACRRAGDMLTRAFSNGAMLAASCASTFLLAETGLLDGRRATTTWWLAPLFRQRYPRVELLTEQMVVADWPIATAGAAMAQMDLMLAVVGRFAGPGLAKACANYLLLDERRSQAPFMAITYLAGQDPRMAKAEKWVRDNIARDFAIEELAEAVALAPRTFARRIAATCGVSPIQFVQRIRLETARFLLETTRLSVDEIARRVGYAEPSTLRRLIRRDTKHSPGHFRPAA</sequence>
<dbReference type="InterPro" id="IPR052158">
    <property type="entry name" value="INH-QAR"/>
</dbReference>
<proteinExistence type="predicted"/>
<keyword evidence="3" id="KW-0804">Transcription</keyword>
<dbReference type="InterPro" id="IPR002818">
    <property type="entry name" value="DJ-1/PfpI"/>
</dbReference>
<dbReference type="InterPro" id="IPR018060">
    <property type="entry name" value="HTH_AraC"/>
</dbReference>
<dbReference type="SUPFAM" id="SSF52317">
    <property type="entry name" value="Class I glutamine amidotransferase-like"/>
    <property type="match status" value="1"/>
</dbReference>
<dbReference type="EMBL" id="LLXX01000223">
    <property type="protein sequence ID" value="KRQ93103.1"/>
    <property type="molecule type" value="Genomic_DNA"/>
</dbReference>
<dbReference type="RefSeq" id="WP_057855306.1">
    <property type="nucleotide sequence ID" value="NZ_LLXX01000223.1"/>
</dbReference>
<evidence type="ECO:0000313" key="5">
    <source>
        <dbReference type="EMBL" id="KRQ93103.1"/>
    </source>
</evidence>
<keyword evidence="2" id="KW-0238">DNA-binding</keyword>
<protein>
    <submittedName>
        <fullName evidence="5">AraC family transcriptional regulator</fullName>
    </submittedName>
</protein>
<keyword evidence="1" id="KW-0805">Transcription regulation</keyword>
<dbReference type="STRING" id="1518501.CQ10_27075"/>
<evidence type="ECO:0000256" key="1">
    <source>
        <dbReference type="ARBA" id="ARBA00023015"/>
    </source>
</evidence>
<dbReference type="Pfam" id="PF01965">
    <property type="entry name" value="DJ-1_PfpI"/>
    <property type="match status" value="1"/>
</dbReference>
<dbReference type="GO" id="GO:0003700">
    <property type="term" value="F:DNA-binding transcription factor activity"/>
    <property type="evidence" value="ECO:0007669"/>
    <property type="project" value="InterPro"/>
</dbReference>
<reference evidence="5 6" key="1">
    <citation type="submission" date="2014-03" db="EMBL/GenBank/DDBJ databases">
        <title>Bradyrhizobium valentinum sp. nov., isolated from effective nodules of Lupinus mariae-josephae, a lupine endemic of basic-lime soils in Eastern Spain.</title>
        <authorList>
            <person name="Duran D."/>
            <person name="Rey L."/>
            <person name="Navarro A."/>
            <person name="Busquets A."/>
            <person name="Imperial J."/>
            <person name="Ruiz-Argueso T."/>
        </authorList>
    </citation>
    <scope>NUCLEOTIDE SEQUENCE [LARGE SCALE GENOMIC DNA]</scope>
    <source>
        <strain evidence="5 6">LmjM3</strain>
    </source>
</reference>
<dbReference type="PROSITE" id="PS01124">
    <property type="entry name" value="HTH_ARAC_FAMILY_2"/>
    <property type="match status" value="1"/>
</dbReference>
<evidence type="ECO:0000256" key="3">
    <source>
        <dbReference type="ARBA" id="ARBA00023163"/>
    </source>
</evidence>
<dbReference type="Proteomes" id="UP000051913">
    <property type="component" value="Unassembled WGS sequence"/>
</dbReference>
<dbReference type="GO" id="GO:0043565">
    <property type="term" value="F:sequence-specific DNA binding"/>
    <property type="evidence" value="ECO:0007669"/>
    <property type="project" value="InterPro"/>
</dbReference>
<accession>A0A0R3KRW4</accession>
<dbReference type="AlphaFoldDB" id="A0A0R3KRW4"/>
<comment type="caution">
    <text evidence="5">The sequence shown here is derived from an EMBL/GenBank/DDBJ whole genome shotgun (WGS) entry which is preliminary data.</text>
</comment>